<keyword evidence="4" id="KW-1185">Reference proteome</keyword>
<dbReference type="OrthoDB" id="9766228at2"/>
<dbReference type="Pfam" id="PF23357">
    <property type="entry name" value="DUF7088"/>
    <property type="match status" value="1"/>
</dbReference>
<evidence type="ECO:0000313" key="3">
    <source>
        <dbReference type="EMBL" id="RGE88842.1"/>
    </source>
</evidence>
<evidence type="ECO:0000259" key="2">
    <source>
        <dbReference type="Pfam" id="PF23357"/>
    </source>
</evidence>
<feature type="transmembrane region" description="Helical" evidence="1">
    <location>
        <begin position="16"/>
        <end position="37"/>
    </location>
</feature>
<dbReference type="EMBL" id="QVLX01000002">
    <property type="protein sequence ID" value="RGE88842.1"/>
    <property type="molecule type" value="Genomic_DNA"/>
</dbReference>
<comment type="caution">
    <text evidence="3">The sequence shown here is derived from an EMBL/GenBank/DDBJ whole genome shotgun (WGS) entry which is preliminary data.</text>
</comment>
<reference evidence="3 4" key="1">
    <citation type="submission" date="2018-08" db="EMBL/GenBank/DDBJ databases">
        <title>A genome reference for cultivated species of the human gut microbiota.</title>
        <authorList>
            <person name="Zou Y."/>
            <person name="Xue W."/>
            <person name="Luo G."/>
        </authorList>
    </citation>
    <scope>NUCLEOTIDE SEQUENCE [LARGE SCALE GENOMIC DNA]</scope>
    <source>
        <strain evidence="3 4">AF37-2AT</strain>
    </source>
</reference>
<proteinExistence type="predicted"/>
<keyword evidence="1" id="KW-1133">Transmembrane helix</keyword>
<dbReference type="Proteomes" id="UP000261080">
    <property type="component" value="Unassembled WGS sequence"/>
</dbReference>
<keyword evidence="1" id="KW-0472">Membrane</keyword>
<dbReference type="InterPro" id="IPR055396">
    <property type="entry name" value="DUF7088"/>
</dbReference>
<accession>A0A3E3K488</accession>
<dbReference type="AlphaFoldDB" id="A0A3E3K488"/>
<protein>
    <recommendedName>
        <fullName evidence="2">DUF7088 domain-containing protein</fullName>
    </recommendedName>
</protein>
<dbReference type="RefSeq" id="WP_062304331.1">
    <property type="nucleotide sequence ID" value="NZ_CATZPC010000007.1"/>
</dbReference>
<gene>
    <name evidence="3" type="ORF">DW016_04880</name>
</gene>
<keyword evidence="1" id="KW-0812">Transmembrane</keyword>
<feature type="transmembrane region" description="Helical" evidence="1">
    <location>
        <begin position="434"/>
        <end position="454"/>
    </location>
</feature>
<organism evidence="3 4">
    <name type="scientific">Sellimonas intestinalis</name>
    <dbReference type="NCBI Taxonomy" id="1653434"/>
    <lineage>
        <taxon>Bacteria</taxon>
        <taxon>Bacillati</taxon>
        <taxon>Bacillota</taxon>
        <taxon>Clostridia</taxon>
        <taxon>Lachnospirales</taxon>
        <taxon>Lachnospiraceae</taxon>
        <taxon>Sellimonas</taxon>
    </lineage>
</organism>
<name>A0A3E3K488_9FIRM</name>
<evidence type="ECO:0000256" key="1">
    <source>
        <dbReference type="SAM" id="Phobius"/>
    </source>
</evidence>
<evidence type="ECO:0000313" key="4">
    <source>
        <dbReference type="Proteomes" id="UP000261080"/>
    </source>
</evidence>
<sequence length="460" mass="50675">MKKLLKKFRSVQTRHGFYSVGMIAVVIVIAVVVNLIVGQLPEKWKQVDVSNKNIYGVSKTSRKLLKNLGHKIKFTVYADKSTTDERIKTFLDRYTALTDQIGVEWINPVDHPQALQENKDAQSSSIVVSCEDTGKSVTVPFSDIIVQDYSSYYTSGSTSESEFDADGQLTSAINQVTTDVSKKLYYTTGHGETTLSTEMTDELEGSSVTTEELNLLMVKEMPADCDLLLIDAPSGDFSEQEKTMLLEYLSGGGKVIYVMGDAMSDTPNLDAVMDQYGMTKTKGYIADTQRNYQGNYYYIFPEISASGDLGDGLENNMVLLVNSAGFTVKEDLGDTLTVDEVMTTSPDGYVVTENEQTQGEYTLAAVAEEGEAKLTVIASESMINSQITDYFSNLDNKRLFVNMVLNNFDDVENLSIDPKSLSVEMNTVQHAGSISTALIFGVPAVVLIGGFVIWMKRRKA</sequence>
<feature type="domain" description="DUF7088" evidence="2">
    <location>
        <begin position="53"/>
        <end position="145"/>
    </location>
</feature>